<gene>
    <name evidence="1" type="ORF">Celaphus_00001873</name>
</gene>
<dbReference type="Proteomes" id="UP000242450">
    <property type="component" value="Chromosome 20"/>
</dbReference>
<accession>A0A212CEQ9</accession>
<comment type="caution">
    <text evidence="1">The sequence shown here is derived from an EMBL/GenBank/DDBJ whole genome shotgun (WGS) entry which is preliminary data.</text>
</comment>
<name>A0A212CEQ9_CEREH</name>
<protein>
    <submittedName>
        <fullName evidence="1">MACF1</fullName>
    </submittedName>
</protein>
<proteinExistence type="predicted"/>
<sequence>MTARVEEVGPMAASQQRLSPTMALVQAQKPLSTLCQACAFSLAQTCKDCWPEKPHWSSSRARGPPLSVSCRLEWFQDPSSSDHLLKDTISLPTYQQRVHVPNILFLRSENLTFEDSGQELVWRRTLGPAGNSQSLPVSLPLNQPSASLTWVVSNPVDQKTATSDFGGVCSHGEGTSQREAAL</sequence>
<keyword evidence="2" id="KW-1185">Reference proteome</keyword>
<evidence type="ECO:0000313" key="2">
    <source>
        <dbReference type="Proteomes" id="UP000242450"/>
    </source>
</evidence>
<reference evidence="1 2" key="1">
    <citation type="journal article" date="2018" name="Mol. Genet. Genomics">
        <title>The red deer Cervus elaphus genome CerEla1.0: sequencing, annotating, genes, and chromosomes.</title>
        <authorList>
            <person name="Bana N.A."/>
            <person name="Nyiri A."/>
            <person name="Nagy J."/>
            <person name="Frank K."/>
            <person name="Nagy T."/>
            <person name="Steger V."/>
            <person name="Schiller M."/>
            <person name="Lakatos P."/>
            <person name="Sugar L."/>
            <person name="Horn P."/>
            <person name="Barta E."/>
            <person name="Orosz L."/>
        </authorList>
    </citation>
    <scope>NUCLEOTIDE SEQUENCE [LARGE SCALE GENOMIC DNA]</scope>
    <source>
        <strain evidence="1">Hungarian</strain>
    </source>
</reference>
<dbReference type="OrthoDB" id="9835793at2759"/>
<dbReference type="AlphaFoldDB" id="A0A212CEQ9"/>
<organism evidence="1 2">
    <name type="scientific">Cervus elaphus hippelaphus</name>
    <name type="common">European red deer</name>
    <dbReference type="NCBI Taxonomy" id="46360"/>
    <lineage>
        <taxon>Eukaryota</taxon>
        <taxon>Metazoa</taxon>
        <taxon>Chordata</taxon>
        <taxon>Craniata</taxon>
        <taxon>Vertebrata</taxon>
        <taxon>Euteleostomi</taxon>
        <taxon>Mammalia</taxon>
        <taxon>Eutheria</taxon>
        <taxon>Laurasiatheria</taxon>
        <taxon>Artiodactyla</taxon>
        <taxon>Ruminantia</taxon>
        <taxon>Pecora</taxon>
        <taxon>Cervidae</taxon>
        <taxon>Cervinae</taxon>
        <taxon>Cervus</taxon>
    </lineage>
</organism>
<dbReference type="EMBL" id="MKHE01000020">
    <property type="protein sequence ID" value="OWK04498.1"/>
    <property type="molecule type" value="Genomic_DNA"/>
</dbReference>
<evidence type="ECO:0000313" key="1">
    <source>
        <dbReference type="EMBL" id="OWK04498.1"/>
    </source>
</evidence>